<sequence>MSIRKVGKQLSIPYSNVRNWKRVADELNAFKGNKKAKNLPGAGRPRILPEPDALLAFMDERRHQERALTCTHLIQFLKRNQQAWNRDYISRQKHGCGYDHLIRLLQDFCGYHGYTHQQACKSKKVLTDLESTRTQFAKVFYEDHGDTPDNCVFNVDETAIHFDMPPRYIWSRRGESSKLSTGEKHSYRMTAVLTIRRDGVKLPILFVIRGQPGGKIDTDEIPKYPHGHFYTMHAKAWMDKGVWQQYLWFVLGENIQGKSVLVLDNFKSHVSKEGIKTAESIGCVVCPLPANATSHCQPLDVSIMAPFKRHLRNLWIEEDILDEENWLSPNAQAKRTIIINRAIKAWEMITPEQVRGSFLKALPKQ</sequence>
<gene>
    <name evidence="3" type="primary">Aste57867_14436</name>
    <name evidence="2" type="ORF">As57867_014382</name>
    <name evidence="3" type="ORF">ASTE57867_14436</name>
</gene>
<evidence type="ECO:0000313" key="4">
    <source>
        <dbReference type="Proteomes" id="UP000332933"/>
    </source>
</evidence>
<dbReference type="OrthoDB" id="120801at2759"/>
<protein>
    <submittedName>
        <fullName evidence="3">Aste57867_14436 protein</fullName>
    </submittedName>
</protein>
<dbReference type="Proteomes" id="UP000332933">
    <property type="component" value="Unassembled WGS sequence"/>
</dbReference>
<reference evidence="3 4" key="1">
    <citation type="submission" date="2019-03" db="EMBL/GenBank/DDBJ databases">
        <authorList>
            <person name="Gaulin E."/>
            <person name="Dumas B."/>
        </authorList>
    </citation>
    <scope>NUCLEOTIDE SEQUENCE [LARGE SCALE GENOMIC DNA]</scope>
    <source>
        <strain evidence="3">CBS 568.67</strain>
    </source>
</reference>
<evidence type="ECO:0000313" key="3">
    <source>
        <dbReference type="EMBL" id="VFT91258.1"/>
    </source>
</evidence>
<name>A0A485L1H0_9STRA</name>
<dbReference type="InterPro" id="IPR036397">
    <property type="entry name" value="RNaseH_sf"/>
</dbReference>
<organism evidence="3 4">
    <name type="scientific">Aphanomyces stellatus</name>
    <dbReference type="NCBI Taxonomy" id="120398"/>
    <lineage>
        <taxon>Eukaryota</taxon>
        <taxon>Sar</taxon>
        <taxon>Stramenopiles</taxon>
        <taxon>Oomycota</taxon>
        <taxon>Saprolegniomycetes</taxon>
        <taxon>Saprolegniales</taxon>
        <taxon>Verrucalvaceae</taxon>
        <taxon>Aphanomyces</taxon>
    </lineage>
</organism>
<accession>A0A485L1H0</accession>
<dbReference type="InterPro" id="IPR050863">
    <property type="entry name" value="CenT-Element_Derived"/>
</dbReference>
<feature type="domain" description="DDE-1" evidence="1">
    <location>
        <begin position="188"/>
        <end position="358"/>
    </location>
</feature>
<dbReference type="EMBL" id="VJMH01005541">
    <property type="protein sequence ID" value="KAF0694709.1"/>
    <property type="molecule type" value="Genomic_DNA"/>
</dbReference>
<dbReference type="AlphaFoldDB" id="A0A485L1H0"/>
<dbReference type="PANTHER" id="PTHR19303">
    <property type="entry name" value="TRANSPOSON"/>
    <property type="match status" value="1"/>
</dbReference>
<dbReference type="Gene3D" id="3.30.420.10">
    <property type="entry name" value="Ribonuclease H-like superfamily/Ribonuclease H"/>
    <property type="match status" value="1"/>
</dbReference>
<dbReference type="Pfam" id="PF03184">
    <property type="entry name" value="DDE_1"/>
    <property type="match status" value="1"/>
</dbReference>
<evidence type="ECO:0000259" key="1">
    <source>
        <dbReference type="Pfam" id="PF03184"/>
    </source>
</evidence>
<proteinExistence type="predicted"/>
<keyword evidence="4" id="KW-1185">Reference proteome</keyword>
<dbReference type="GO" id="GO:0003677">
    <property type="term" value="F:DNA binding"/>
    <property type="evidence" value="ECO:0007669"/>
    <property type="project" value="TreeGrafter"/>
</dbReference>
<dbReference type="InterPro" id="IPR004875">
    <property type="entry name" value="DDE_SF_endonuclease_dom"/>
</dbReference>
<reference evidence="2" key="2">
    <citation type="submission" date="2019-06" db="EMBL/GenBank/DDBJ databases">
        <title>Genomics analysis of Aphanomyces spp. identifies a new class of oomycete effector associated with host adaptation.</title>
        <authorList>
            <person name="Gaulin E."/>
        </authorList>
    </citation>
    <scope>NUCLEOTIDE SEQUENCE</scope>
    <source>
        <strain evidence="2">CBS 578.67</strain>
    </source>
</reference>
<evidence type="ECO:0000313" key="2">
    <source>
        <dbReference type="EMBL" id="KAF0694709.1"/>
    </source>
</evidence>
<dbReference type="GO" id="GO:0005634">
    <property type="term" value="C:nucleus"/>
    <property type="evidence" value="ECO:0007669"/>
    <property type="project" value="TreeGrafter"/>
</dbReference>
<dbReference type="PANTHER" id="PTHR19303:SF57">
    <property type="entry name" value="HTH CENPB-TYPE DOMAIN-CONTAINING PROTEIN"/>
    <property type="match status" value="1"/>
</dbReference>
<dbReference type="EMBL" id="CAADRA010005562">
    <property type="protein sequence ID" value="VFT91258.1"/>
    <property type="molecule type" value="Genomic_DNA"/>
</dbReference>